<gene>
    <name evidence="1" type="ORF">BJN41_14155</name>
</gene>
<organism evidence="1 2">
    <name type="scientific">Acinetobacter towneri</name>
    <dbReference type="NCBI Taxonomy" id="202956"/>
    <lineage>
        <taxon>Bacteria</taxon>
        <taxon>Pseudomonadati</taxon>
        <taxon>Pseudomonadota</taxon>
        <taxon>Gammaproteobacteria</taxon>
        <taxon>Moraxellales</taxon>
        <taxon>Moraxellaceae</taxon>
        <taxon>Acinetobacter</taxon>
    </lineage>
</organism>
<accession>A0A1E8DYP8</accession>
<evidence type="ECO:0008006" key="3">
    <source>
        <dbReference type="Google" id="ProtNLM"/>
    </source>
</evidence>
<name>A0A1E8DYP8_9GAMM</name>
<dbReference type="AlphaFoldDB" id="A0A1E8DYP8"/>
<evidence type="ECO:0000313" key="2">
    <source>
        <dbReference type="Proteomes" id="UP000186931"/>
    </source>
</evidence>
<comment type="caution">
    <text evidence="1">The sequence shown here is derived from an EMBL/GenBank/DDBJ whole genome shotgun (WGS) entry which is preliminary data.</text>
</comment>
<evidence type="ECO:0000313" key="1">
    <source>
        <dbReference type="EMBL" id="OFE42500.1"/>
    </source>
</evidence>
<dbReference type="EMBL" id="MKQS01000045">
    <property type="protein sequence ID" value="OFE42500.1"/>
    <property type="molecule type" value="Genomic_DNA"/>
</dbReference>
<reference evidence="1 2" key="1">
    <citation type="submission" date="2016-10" db="EMBL/GenBank/DDBJ databases">
        <title>Genome of airborne Acinetobacter sp. 5-2Ac02 in the hospital environment: Species near to Acinetobacter towneri.</title>
        <authorList>
            <person name="Barbosa B."/>
            <person name="Fernandez-Garcia L."/>
            <person name="Gato E."/>
            <person name="Leao R."/>
            <person name="Albano R."/>
            <person name="Fernandez B."/>
            <person name="Fernandez-Cuenca F."/>
            <person name="Marques E."/>
            <person name="Tomas M."/>
        </authorList>
    </citation>
    <scope>NUCLEOTIDE SEQUENCE [LARGE SCALE GENOMIC DNA]</scope>
    <source>
        <strain evidence="1 2">5-2Ac02</strain>
    </source>
</reference>
<dbReference type="Proteomes" id="UP000186931">
    <property type="component" value="Unassembled WGS sequence"/>
</dbReference>
<sequence length="97" mass="11210">MTISMNFEQLSLGFSKHAVKRSSQRGIKPRHVANILKFGRKKYQNGAVYYSIGRREVDKYKSICPGLKEMNGMHLVTSLNGAVITLFRNKDFRLIRY</sequence>
<protein>
    <recommendedName>
        <fullName evidence="3">DUF4258 domain-containing protein</fullName>
    </recommendedName>
</protein>
<proteinExistence type="predicted"/>